<organism evidence="1 2">
    <name type="scientific">Streptomyces dengpaensis</name>
    <dbReference type="NCBI Taxonomy" id="2049881"/>
    <lineage>
        <taxon>Bacteria</taxon>
        <taxon>Bacillati</taxon>
        <taxon>Actinomycetota</taxon>
        <taxon>Actinomycetes</taxon>
        <taxon>Kitasatosporales</taxon>
        <taxon>Streptomycetaceae</taxon>
        <taxon>Streptomyces</taxon>
    </lineage>
</organism>
<protein>
    <submittedName>
        <fullName evidence="1">Uncharacterized protein</fullName>
    </submittedName>
</protein>
<dbReference type="EMBL" id="CP026652">
    <property type="protein sequence ID" value="AVH56387.1"/>
    <property type="molecule type" value="Genomic_DNA"/>
</dbReference>
<sequence length="68" mass="7446">MNAGKRPEPGASRMTIVTYRIGPDGEHTMPSKRITVTADPDPERLATPLTWPACQCPRCRTGNGPRAR</sequence>
<dbReference type="Proteomes" id="UP000238413">
    <property type="component" value="Chromosome"/>
</dbReference>
<evidence type="ECO:0000313" key="1">
    <source>
        <dbReference type="EMBL" id="AVH56387.1"/>
    </source>
</evidence>
<name>A0ABM6SP62_9ACTN</name>
<keyword evidence="2" id="KW-1185">Reference proteome</keyword>
<evidence type="ECO:0000313" key="2">
    <source>
        <dbReference type="Proteomes" id="UP000238413"/>
    </source>
</evidence>
<reference evidence="1 2" key="1">
    <citation type="submission" date="2018-02" db="EMBL/GenBank/DDBJ databases">
        <title>Complete genome sequence of Streptomyces dengpaensis, the producer of angucyclines.</title>
        <authorList>
            <person name="Yumei L."/>
        </authorList>
    </citation>
    <scope>NUCLEOTIDE SEQUENCE [LARGE SCALE GENOMIC DNA]</scope>
    <source>
        <strain evidence="1 2">XZHG99</strain>
    </source>
</reference>
<proteinExistence type="predicted"/>
<accession>A0ABM6SP62</accession>
<gene>
    <name evidence="1" type="ORF">C4B68_12055</name>
</gene>